<organism evidence="1 2">
    <name type="scientific">Blattamonas nauphoetae</name>
    <dbReference type="NCBI Taxonomy" id="2049346"/>
    <lineage>
        <taxon>Eukaryota</taxon>
        <taxon>Metamonada</taxon>
        <taxon>Preaxostyla</taxon>
        <taxon>Oxymonadida</taxon>
        <taxon>Blattamonas</taxon>
    </lineage>
</organism>
<sequence length="485" mass="56052">MDLLEGRSIVSIFETVENSSPPSAVITTLARISFFPHLEIAYDSLWTLYYLVERDPPALTLLPSPIFPFSSPHQQYSDLSFLAALTKKLRIVFSEFLTTLPTDPTSPQKYFELTGDDTFVITCSLEFCDLSISILTLLLRATPPVDVDSEIIQELILFVKEALSTILSNISNIDTLIASLPSDSSPTTPLVSGVDAQLTDSLKVLRKKSKQFVSDGWRFFIRMTFRIVEPHKSSFQTIILDDPSFPSLILNSLKLTHQGIRRDILMAITNIVINYPSMKERFMTANLVGRMFETVDFVSLPLSESRTLSYLTDFITRMCFRIGFDVETRFEQLPLIRVSVFEPAKQFLIFMFRNSDKLILNDEDKADFESFLCWIHNRIKNMELRSDEHDADIVSELVKWEGRTMVEMENEEHFEIVFESMLNRTSEWNRDKRERQKRREVRLREEGWDDAFELRVVGIEVDSYQDIHDIAEAFRIELALNTDEP</sequence>
<dbReference type="SUPFAM" id="SSF48371">
    <property type="entry name" value="ARM repeat"/>
    <property type="match status" value="1"/>
</dbReference>
<dbReference type="EMBL" id="JARBJD010000018">
    <property type="protein sequence ID" value="KAK2961204.1"/>
    <property type="molecule type" value="Genomic_DNA"/>
</dbReference>
<proteinExistence type="predicted"/>
<evidence type="ECO:0000313" key="1">
    <source>
        <dbReference type="EMBL" id="KAK2961204.1"/>
    </source>
</evidence>
<keyword evidence="2" id="KW-1185">Reference proteome</keyword>
<evidence type="ECO:0000313" key="2">
    <source>
        <dbReference type="Proteomes" id="UP001281761"/>
    </source>
</evidence>
<accession>A0ABQ9YC76</accession>
<protein>
    <submittedName>
        <fullName evidence="1">Uncharacterized protein</fullName>
    </submittedName>
</protein>
<gene>
    <name evidence="1" type="ORF">BLNAU_3972</name>
</gene>
<dbReference type="Proteomes" id="UP001281761">
    <property type="component" value="Unassembled WGS sequence"/>
</dbReference>
<dbReference type="InterPro" id="IPR016024">
    <property type="entry name" value="ARM-type_fold"/>
</dbReference>
<name>A0ABQ9YC76_9EUKA</name>
<reference evidence="1 2" key="1">
    <citation type="journal article" date="2022" name="bioRxiv">
        <title>Genomics of Preaxostyla Flagellates Illuminates Evolutionary Transitions and the Path Towards Mitochondrial Loss.</title>
        <authorList>
            <person name="Novak L.V.F."/>
            <person name="Treitli S.C."/>
            <person name="Pyrih J."/>
            <person name="Halakuc P."/>
            <person name="Pipaliya S.V."/>
            <person name="Vacek V."/>
            <person name="Brzon O."/>
            <person name="Soukal P."/>
            <person name="Eme L."/>
            <person name="Dacks J.B."/>
            <person name="Karnkowska A."/>
            <person name="Elias M."/>
            <person name="Hampl V."/>
        </authorList>
    </citation>
    <scope>NUCLEOTIDE SEQUENCE [LARGE SCALE GENOMIC DNA]</scope>
    <source>
        <strain evidence="1">NAU3</strain>
        <tissue evidence="1">Gut</tissue>
    </source>
</reference>
<comment type="caution">
    <text evidence="1">The sequence shown here is derived from an EMBL/GenBank/DDBJ whole genome shotgun (WGS) entry which is preliminary data.</text>
</comment>